<dbReference type="Proteomes" id="UP001335729">
    <property type="component" value="Unassembled WGS sequence"/>
</dbReference>
<proteinExistence type="predicted"/>
<keyword evidence="2" id="KW-1185">Reference proteome</keyword>
<name>A0ABU7MZY7_9ACTN</name>
<organism evidence="1 2">
    <name type="scientific">Gordonia prachuapensis</name>
    <dbReference type="NCBI Taxonomy" id="3115651"/>
    <lineage>
        <taxon>Bacteria</taxon>
        <taxon>Bacillati</taxon>
        <taxon>Actinomycetota</taxon>
        <taxon>Actinomycetes</taxon>
        <taxon>Mycobacteriales</taxon>
        <taxon>Gordoniaceae</taxon>
        <taxon>Gordonia</taxon>
    </lineage>
</organism>
<evidence type="ECO:0000313" key="2">
    <source>
        <dbReference type="Proteomes" id="UP001335729"/>
    </source>
</evidence>
<accession>A0ABU7MZY7</accession>
<dbReference type="EMBL" id="JAZDUE010000019">
    <property type="protein sequence ID" value="MEE4025354.1"/>
    <property type="molecule type" value="Genomic_DNA"/>
</dbReference>
<gene>
    <name evidence="1" type="ORF">V1Y59_19875</name>
</gene>
<evidence type="ECO:0000313" key="1">
    <source>
        <dbReference type="EMBL" id="MEE4025354.1"/>
    </source>
</evidence>
<comment type="caution">
    <text evidence="1">The sequence shown here is derived from an EMBL/GenBank/DDBJ whole genome shotgun (WGS) entry which is preliminary data.</text>
</comment>
<protein>
    <submittedName>
        <fullName evidence="1">Uncharacterized protein</fullName>
    </submittedName>
</protein>
<sequence length="100" mass="10666">MVRGDLRAVVPVWVCFQVEYEPAGSSGSGIEIDRQVVHRAGSEDMEGGTRFATAKFAVEQHQVKHDRGHATLACGSDLASAGEVGQDVVVPISLVAQRPH</sequence>
<reference evidence="1 2" key="1">
    <citation type="submission" date="2024-01" db="EMBL/GenBank/DDBJ databases">
        <title>Draft genome sequence of Gordonia sp. PKS22-38.</title>
        <authorList>
            <person name="Suphannarot A."/>
            <person name="Mingma R."/>
        </authorList>
    </citation>
    <scope>NUCLEOTIDE SEQUENCE [LARGE SCALE GENOMIC DNA]</scope>
    <source>
        <strain evidence="1 2">PKS22-38</strain>
    </source>
</reference>